<comment type="pathway">
    <text evidence="1 11">Metabolic intermediate biosynthesis; chorismate biosynthesis; chorismate from D-erythrose 4-phosphate and phosphoenolpyruvate: step 5/7.</text>
</comment>
<keyword evidence="9 11" id="KW-0057">Aromatic amino acid biosynthesis</keyword>
<evidence type="ECO:0000256" key="9">
    <source>
        <dbReference type="ARBA" id="ARBA00023141"/>
    </source>
</evidence>
<feature type="binding site" evidence="11">
    <location>
        <begin position="2"/>
        <end position="7"/>
    </location>
    <ligand>
        <name>ATP</name>
        <dbReference type="ChEBI" id="CHEBI:30616"/>
    </ligand>
</feature>
<evidence type="ECO:0000313" key="13">
    <source>
        <dbReference type="Proteomes" id="UP000334019"/>
    </source>
</evidence>
<dbReference type="InterPro" id="IPR027417">
    <property type="entry name" value="P-loop_NTPase"/>
</dbReference>
<comment type="cofactor">
    <cofactor evidence="11">
        <name>Mg(2+)</name>
        <dbReference type="ChEBI" id="CHEBI:18420"/>
    </cofactor>
    <text evidence="11">Binds 1 Mg(2+) ion per subunit.</text>
</comment>
<keyword evidence="11" id="KW-0963">Cytoplasm</keyword>
<dbReference type="PRINTS" id="PR01100">
    <property type="entry name" value="SHIKIMTKNASE"/>
</dbReference>
<feature type="binding site" evidence="11">
    <location>
        <position position="108"/>
    </location>
    <ligand>
        <name>ATP</name>
        <dbReference type="ChEBI" id="CHEBI:30616"/>
    </ligand>
</feature>
<dbReference type="GO" id="GO:0005829">
    <property type="term" value="C:cytosol"/>
    <property type="evidence" value="ECO:0007669"/>
    <property type="project" value="TreeGrafter"/>
</dbReference>
<dbReference type="EMBL" id="CP045851">
    <property type="protein sequence ID" value="QGG97046.1"/>
    <property type="molecule type" value="Genomic_DNA"/>
</dbReference>
<dbReference type="PANTHER" id="PTHR21087">
    <property type="entry name" value="SHIKIMATE KINASE"/>
    <property type="match status" value="1"/>
</dbReference>
<dbReference type="Pfam" id="PF01202">
    <property type="entry name" value="SKI"/>
    <property type="match status" value="1"/>
</dbReference>
<keyword evidence="8 11" id="KW-0067">ATP-binding</keyword>
<gene>
    <name evidence="11" type="primary">aroK</name>
    <name evidence="12" type="ORF">GH723_08700</name>
</gene>
<feature type="binding site" evidence="11">
    <location>
        <position position="71"/>
    </location>
    <ligand>
        <name>substrate</name>
    </ligand>
</feature>
<dbReference type="Proteomes" id="UP000334019">
    <property type="component" value="Chromosome"/>
</dbReference>
<evidence type="ECO:0000256" key="6">
    <source>
        <dbReference type="ARBA" id="ARBA00022741"/>
    </source>
</evidence>
<reference evidence="12 13" key="1">
    <citation type="submission" date="2019-11" db="EMBL/GenBank/DDBJ databases">
        <authorList>
            <person name="He Y."/>
        </authorList>
    </citation>
    <scope>NUCLEOTIDE SEQUENCE [LARGE SCALE GENOMIC DNA]</scope>
    <source>
        <strain evidence="12 13">SCSIO 58843</strain>
    </source>
</reference>
<proteinExistence type="inferred from homology"/>
<comment type="subunit">
    <text evidence="11">Monomer.</text>
</comment>
<dbReference type="PANTHER" id="PTHR21087:SF16">
    <property type="entry name" value="SHIKIMATE KINASE 1, CHLOROPLASTIC"/>
    <property type="match status" value="1"/>
</dbReference>
<evidence type="ECO:0000256" key="7">
    <source>
        <dbReference type="ARBA" id="ARBA00022777"/>
    </source>
</evidence>
<dbReference type="InterPro" id="IPR000623">
    <property type="entry name" value="Shikimate_kinase/TSH1"/>
</dbReference>
<dbReference type="GO" id="GO:0009423">
    <property type="term" value="P:chorismate biosynthetic process"/>
    <property type="evidence" value="ECO:0007669"/>
    <property type="project" value="UniProtKB-UniRule"/>
</dbReference>
<dbReference type="HAMAP" id="MF_00109">
    <property type="entry name" value="Shikimate_kinase"/>
    <property type="match status" value="1"/>
</dbReference>
<keyword evidence="7 11" id="KW-0418">Kinase</keyword>
<dbReference type="GO" id="GO:0009073">
    <property type="term" value="P:aromatic amino acid family biosynthetic process"/>
    <property type="evidence" value="ECO:0007669"/>
    <property type="project" value="UniProtKB-KW"/>
</dbReference>
<dbReference type="GO" id="GO:0008652">
    <property type="term" value="P:amino acid biosynthetic process"/>
    <property type="evidence" value="ECO:0007669"/>
    <property type="project" value="UniProtKB-KW"/>
</dbReference>
<comment type="similarity">
    <text evidence="2 11">Belongs to the shikimate kinase family.</text>
</comment>
<feature type="binding site" evidence="11">
    <location>
        <position position="127"/>
    </location>
    <ligand>
        <name>substrate</name>
    </ligand>
</feature>
<name>A0A5Q2RRF3_9ACTN</name>
<sequence>MGAGKSTVGVRLAELTGRRAVDLDAHIAERAGRSIPEIFAAEGESAFRRRERDALAAVLSGVGDVVVAAGGGAVLDPESRVRLADATVVWLDAPADVLIDRIGDTASRPLLAGDDPLGALARTLDERRPLYDEVADLRIDVATRTPDEVASRILVQLGVAA</sequence>
<dbReference type="CDD" id="cd00464">
    <property type="entry name" value="SK"/>
    <property type="match status" value="1"/>
</dbReference>
<keyword evidence="4 11" id="KW-0028">Amino-acid biosynthesis</keyword>
<dbReference type="KEGG" id="atq:GH723_08700"/>
<comment type="function">
    <text evidence="11">Catalyzes the specific phosphorylation of the 3-hydroxyl group of shikimic acid using ATP as a cosubstrate.</text>
</comment>
<dbReference type="GO" id="GO:0004765">
    <property type="term" value="F:shikimate kinase activity"/>
    <property type="evidence" value="ECO:0007669"/>
    <property type="project" value="UniProtKB-UniRule"/>
</dbReference>
<feature type="binding site" evidence="11">
    <location>
        <position position="144"/>
    </location>
    <ligand>
        <name>ATP</name>
        <dbReference type="ChEBI" id="CHEBI:30616"/>
    </ligand>
</feature>
<keyword evidence="11" id="KW-0460">Magnesium</keyword>
<dbReference type="AlphaFoldDB" id="A0A5Q2RRF3"/>
<evidence type="ECO:0000256" key="4">
    <source>
        <dbReference type="ARBA" id="ARBA00022605"/>
    </source>
</evidence>
<dbReference type="Gene3D" id="3.40.50.300">
    <property type="entry name" value="P-loop containing nucleotide triphosphate hydrolases"/>
    <property type="match status" value="1"/>
</dbReference>
<feature type="binding site" evidence="11">
    <location>
        <position position="48"/>
    </location>
    <ligand>
        <name>substrate</name>
    </ligand>
</feature>
<comment type="subcellular location">
    <subcellularLocation>
        <location evidence="11">Cytoplasm</location>
    </subcellularLocation>
</comment>
<evidence type="ECO:0000256" key="1">
    <source>
        <dbReference type="ARBA" id="ARBA00004842"/>
    </source>
</evidence>
<evidence type="ECO:0000313" key="12">
    <source>
        <dbReference type="EMBL" id="QGG97046.1"/>
    </source>
</evidence>
<accession>A0A5Q2RRF3</accession>
<protein>
    <recommendedName>
        <fullName evidence="3 11">Shikimate kinase</fullName>
        <shortName evidence="11">SK</shortName>
        <ecNumber evidence="3 11">2.7.1.71</ecNumber>
    </recommendedName>
</protein>
<feature type="binding site" evidence="11">
    <location>
        <position position="6"/>
    </location>
    <ligand>
        <name>Mg(2+)</name>
        <dbReference type="ChEBI" id="CHEBI:18420"/>
    </ligand>
</feature>
<comment type="catalytic activity">
    <reaction evidence="10 11">
        <text>shikimate + ATP = 3-phosphoshikimate + ADP + H(+)</text>
        <dbReference type="Rhea" id="RHEA:13121"/>
        <dbReference type="ChEBI" id="CHEBI:15378"/>
        <dbReference type="ChEBI" id="CHEBI:30616"/>
        <dbReference type="ChEBI" id="CHEBI:36208"/>
        <dbReference type="ChEBI" id="CHEBI:145989"/>
        <dbReference type="ChEBI" id="CHEBI:456216"/>
        <dbReference type="EC" id="2.7.1.71"/>
    </reaction>
</comment>
<keyword evidence="11" id="KW-0479">Metal-binding</keyword>
<dbReference type="InterPro" id="IPR031322">
    <property type="entry name" value="Shikimate/glucono_kinase"/>
</dbReference>
<dbReference type="EC" id="2.7.1.71" evidence="3 11"/>
<dbReference type="InterPro" id="IPR023000">
    <property type="entry name" value="Shikimate_kinase_CS"/>
</dbReference>
<keyword evidence="13" id="KW-1185">Reference proteome</keyword>
<keyword evidence="6 11" id="KW-0547">Nucleotide-binding</keyword>
<dbReference type="GO" id="GO:0000287">
    <property type="term" value="F:magnesium ion binding"/>
    <property type="evidence" value="ECO:0007669"/>
    <property type="project" value="UniProtKB-UniRule"/>
</dbReference>
<keyword evidence="5 11" id="KW-0808">Transferase</keyword>
<feature type="binding site" evidence="11">
    <location>
        <position position="24"/>
    </location>
    <ligand>
        <name>substrate</name>
    </ligand>
</feature>
<dbReference type="PROSITE" id="PS01128">
    <property type="entry name" value="SHIKIMATE_KINASE"/>
    <property type="match status" value="1"/>
</dbReference>
<evidence type="ECO:0000256" key="2">
    <source>
        <dbReference type="ARBA" id="ARBA00006997"/>
    </source>
</evidence>
<dbReference type="UniPathway" id="UPA00053">
    <property type="reaction ID" value="UER00088"/>
</dbReference>
<evidence type="ECO:0000256" key="8">
    <source>
        <dbReference type="ARBA" id="ARBA00022840"/>
    </source>
</evidence>
<evidence type="ECO:0000256" key="3">
    <source>
        <dbReference type="ARBA" id="ARBA00012154"/>
    </source>
</evidence>
<dbReference type="GO" id="GO:0005524">
    <property type="term" value="F:ATP binding"/>
    <property type="evidence" value="ECO:0007669"/>
    <property type="project" value="UniProtKB-UniRule"/>
</dbReference>
<dbReference type="SUPFAM" id="SSF52540">
    <property type="entry name" value="P-loop containing nucleoside triphosphate hydrolases"/>
    <property type="match status" value="1"/>
</dbReference>
<evidence type="ECO:0000256" key="10">
    <source>
        <dbReference type="ARBA" id="ARBA00048567"/>
    </source>
</evidence>
<organism evidence="12 13">
    <name type="scientific">Actinomarinicola tropica</name>
    <dbReference type="NCBI Taxonomy" id="2789776"/>
    <lineage>
        <taxon>Bacteria</taxon>
        <taxon>Bacillati</taxon>
        <taxon>Actinomycetota</taxon>
        <taxon>Acidimicrobiia</taxon>
        <taxon>Acidimicrobiales</taxon>
        <taxon>Iamiaceae</taxon>
        <taxon>Actinomarinicola</taxon>
    </lineage>
</organism>
<evidence type="ECO:0000256" key="11">
    <source>
        <dbReference type="HAMAP-Rule" id="MF_00109"/>
    </source>
</evidence>
<evidence type="ECO:0000256" key="5">
    <source>
        <dbReference type="ARBA" id="ARBA00022679"/>
    </source>
</evidence>